<dbReference type="EMBL" id="JQ844171">
    <property type="protein sequence ID" value="AGS51809.1"/>
    <property type="molecule type" value="Genomic_DNA"/>
</dbReference>
<protein>
    <submittedName>
        <fullName evidence="1">Uncharacterized protein</fullName>
    </submittedName>
</protein>
<proteinExistence type="predicted"/>
<accession>A0A806KG85</accession>
<name>A0A806KG85_9BACT</name>
<reference evidence="1" key="1">
    <citation type="submission" date="2012-03" db="EMBL/GenBank/DDBJ databases">
        <title>Functional metagenomics reveals considerable lignocellulase gene clusters in the gut microbiome of a wood-feeding higher termite.</title>
        <authorList>
            <person name="Liu N."/>
        </authorList>
    </citation>
    <scope>NUCLEOTIDE SEQUENCE</scope>
</reference>
<evidence type="ECO:0000313" key="1">
    <source>
        <dbReference type="EMBL" id="AGS51809.1"/>
    </source>
</evidence>
<sequence length="42" mass="4744">MALKPVLTYNTLIKEDYFNGSLNCRDSSFPAAPVYGKSEKFQ</sequence>
<dbReference type="AlphaFoldDB" id="A0A806KG85"/>
<organism evidence="1">
    <name type="scientific">uncultured bacterium contig00053</name>
    <dbReference type="NCBI Taxonomy" id="1181537"/>
    <lineage>
        <taxon>Bacteria</taxon>
        <taxon>environmental samples</taxon>
    </lineage>
</organism>